<evidence type="ECO:0000256" key="12">
    <source>
        <dbReference type="ARBA" id="ARBA00048679"/>
    </source>
</evidence>
<evidence type="ECO:0000256" key="11">
    <source>
        <dbReference type="ARBA" id="ARBA00047899"/>
    </source>
</evidence>
<comment type="similarity">
    <text evidence="2">Belongs to the protein kinase superfamily. RIO-type Ser/Thr kinase family.</text>
</comment>
<dbReference type="SUPFAM" id="SSF46785">
    <property type="entry name" value="Winged helix' DNA-binding domain"/>
    <property type="match status" value="1"/>
</dbReference>
<evidence type="ECO:0000256" key="10">
    <source>
        <dbReference type="ARBA" id="ARBA00022842"/>
    </source>
</evidence>
<dbReference type="GO" id="GO:0030490">
    <property type="term" value="P:maturation of SSU-rRNA"/>
    <property type="evidence" value="ECO:0007669"/>
    <property type="project" value="TreeGrafter"/>
</dbReference>
<feature type="domain" description="RIO kinase" evidence="16">
    <location>
        <begin position="64"/>
        <end position="294"/>
    </location>
</feature>
<keyword evidence="8" id="KW-0418">Kinase</keyword>
<evidence type="ECO:0000256" key="7">
    <source>
        <dbReference type="ARBA" id="ARBA00022741"/>
    </source>
</evidence>
<dbReference type="GO" id="GO:0005829">
    <property type="term" value="C:cytosol"/>
    <property type="evidence" value="ECO:0007669"/>
    <property type="project" value="TreeGrafter"/>
</dbReference>
<feature type="compositionally biased region" description="Basic residues" evidence="15">
    <location>
        <begin position="472"/>
        <end position="496"/>
    </location>
</feature>
<keyword evidence="5" id="KW-0808">Transferase</keyword>
<dbReference type="GO" id="GO:0046872">
    <property type="term" value="F:metal ion binding"/>
    <property type="evidence" value="ECO:0007669"/>
    <property type="project" value="UniProtKB-KW"/>
</dbReference>
<evidence type="ECO:0000256" key="14">
    <source>
        <dbReference type="ARBA" id="ARBA00068837"/>
    </source>
</evidence>
<keyword evidence="7" id="KW-0547">Nucleotide-binding</keyword>
<evidence type="ECO:0000256" key="8">
    <source>
        <dbReference type="ARBA" id="ARBA00022777"/>
    </source>
</evidence>
<feature type="compositionally biased region" description="Acidic residues" evidence="15">
    <location>
        <begin position="340"/>
        <end position="376"/>
    </location>
</feature>
<dbReference type="Gene3D" id="3.30.200.20">
    <property type="entry name" value="Phosphorylase Kinase, domain 1"/>
    <property type="match status" value="1"/>
</dbReference>
<dbReference type="Pfam" id="PF01163">
    <property type="entry name" value="RIO1"/>
    <property type="match status" value="1"/>
</dbReference>
<dbReference type="Pfam" id="PF09202">
    <property type="entry name" value="Rio2_N"/>
    <property type="match status" value="1"/>
</dbReference>
<comment type="catalytic activity">
    <reaction evidence="12">
        <text>L-seryl-[protein] + ATP = O-phospho-L-seryl-[protein] + ADP + H(+)</text>
        <dbReference type="Rhea" id="RHEA:17989"/>
        <dbReference type="Rhea" id="RHEA-COMP:9863"/>
        <dbReference type="Rhea" id="RHEA-COMP:11604"/>
        <dbReference type="ChEBI" id="CHEBI:15378"/>
        <dbReference type="ChEBI" id="CHEBI:29999"/>
        <dbReference type="ChEBI" id="CHEBI:30616"/>
        <dbReference type="ChEBI" id="CHEBI:83421"/>
        <dbReference type="ChEBI" id="CHEBI:456216"/>
        <dbReference type="EC" id="2.7.11.1"/>
    </reaction>
</comment>
<evidence type="ECO:0000256" key="15">
    <source>
        <dbReference type="SAM" id="MobiDB-lite"/>
    </source>
</evidence>
<evidence type="ECO:0000313" key="17">
    <source>
        <dbReference type="EMBL" id="CEL76424.1"/>
    </source>
</evidence>
<proteinExistence type="inferred from homology"/>
<comment type="cofactor">
    <cofactor evidence="1">
        <name>Mg(2+)</name>
        <dbReference type="ChEBI" id="CHEBI:18420"/>
    </cofactor>
</comment>
<dbReference type="GO" id="GO:0004674">
    <property type="term" value="F:protein serine/threonine kinase activity"/>
    <property type="evidence" value="ECO:0007669"/>
    <property type="project" value="UniProtKB-KW"/>
</dbReference>
<dbReference type="PANTHER" id="PTHR45852:SF1">
    <property type="entry name" value="SERINE_THREONINE-PROTEIN KINASE RIO2"/>
    <property type="match status" value="1"/>
</dbReference>
<evidence type="ECO:0000256" key="3">
    <source>
        <dbReference type="ARBA" id="ARBA00012513"/>
    </source>
</evidence>
<dbReference type="InterPro" id="IPR018934">
    <property type="entry name" value="RIO_dom"/>
</dbReference>
<dbReference type="Gene3D" id="1.10.10.10">
    <property type="entry name" value="Winged helix-like DNA-binding domain superfamily/Winged helix DNA-binding domain"/>
    <property type="match status" value="1"/>
</dbReference>
<evidence type="ECO:0000256" key="1">
    <source>
        <dbReference type="ARBA" id="ARBA00001946"/>
    </source>
</evidence>
<keyword evidence="10" id="KW-0460">Magnesium</keyword>
<feature type="compositionally biased region" description="Basic and acidic residues" evidence="15">
    <location>
        <begin position="504"/>
        <end position="519"/>
    </location>
</feature>
<dbReference type="Gene3D" id="1.10.510.10">
    <property type="entry name" value="Transferase(Phosphotransferase) domain 1"/>
    <property type="match status" value="1"/>
</dbReference>
<gene>
    <name evidence="17" type="ORF">BN1205_068150</name>
</gene>
<comment type="catalytic activity">
    <reaction evidence="11">
        <text>L-threonyl-[protein] + ATP = O-phospho-L-threonyl-[protein] + ADP + H(+)</text>
        <dbReference type="Rhea" id="RHEA:46608"/>
        <dbReference type="Rhea" id="RHEA-COMP:11060"/>
        <dbReference type="Rhea" id="RHEA-COMP:11605"/>
        <dbReference type="ChEBI" id="CHEBI:15378"/>
        <dbReference type="ChEBI" id="CHEBI:30013"/>
        <dbReference type="ChEBI" id="CHEBI:30616"/>
        <dbReference type="ChEBI" id="CHEBI:61977"/>
        <dbReference type="ChEBI" id="CHEBI:456216"/>
        <dbReference type="EC" id="2.7.11.1"/>
    </reaction>
</comment>
<dbReference type="EC" id="2.7.11.1" evidence="3"/>
<protein>
    <recommendedName>
        <fullName evidence="13">Serine/threonine-protein kinase RIO2</fullName>
        <ecNumber evidence="3">2.7.11.1</ecNumber>
    </recommendedName>
    <alternativeName>
        <fullName evidence="14">Serine/threonine-protein kinase rio2</fullName>
    </alternativeName>
</protein>
<dbReference type="InterPro" id="IPR011009">
    <property type="entry name" value="Kinase-like_dom_sf"/>
</dbReference>
<evidence type="ECO:0000256" key="6">
    <source>
        <dbReference type="ARBA" id="ARBA00022723"/>
    </source>
</evidence>
<evidence type="ECO:0000256" key="5">
    <source>
        <dbReference type="ARBA" id="ARBA00022679"/>
    </source>
</evidence>
<sequence length="519" mass="59472">MKLDPEVLRYMTKEEFRILTAVEMGHKNHEFVPFPLVESIAALKRHSIRDVISTLCKNKLLYRSNQKYEGFKLTYLGYDFLALHALVKRGAITGVGGRMGVGKESDIHLCRNADGRVFVLKLHRLGRISFRSIKRNRDYLQHRQHASWLYLARLAALKEFSYLKALHAHKFPVPEPVDVNRHAVLMEHIDAIPFREVRELANPLSVLEKLMRLIVRLLKAGLIHGDFNEFNLLIDDAEHVTVIDLPQVVSIHHPNARLYFERDVECVRRLFERKFSIKVTCAPSFDDVLHDVAQAAKAAKAGGEALEAETVSLGDVLKKDELRALDDALEMMRQQRDEQQTGEDEEEGDAEEDEGEEDEGEEEEEEGKSGASDEEGELKHEGECRVCRKKDTHNRLSSDESGAEDESEEESGSETERRTRRSRVERRRPGGRSSGTSSAENETESESEQSEAAGERSSEEEEEPQQIPCYRPKLRRHDPATVRKRVHQSRKKKARQMRNAGRNKNPERMKAKMEVKSYC</sequence>
<dbReference type="GO" id="GO:0005524">
    <property type="term" value="F:ATP binding"/>
    <property type="evidence" value="ECO:0007669"/>
    <property type="project" value="UniProtKB-KW"/>
</dbReference>
<evidence type="ECO:0000256" key="9">
    <source>
        <dbReference type="ARBA" id="ARBA00022840"/>
    </source>
</evidence>
<evidence type="ECO:0000256" key="2">
    <source>
        <dbReference type="ARBA" id="ARBA00009196"/>
    </source>
</evidence>
<dbReference type="InterPro" id="IPR015285">
    <property type="entry name" value="RIO2_wHTH_N"/>
</dbReference>
<dbReference type="InterPro" id="IPR036390">
    <property type="entry name" value="WH_DNA-bd_sf"/>
</dbReference>
<dbReference type="PANTHER" id="PTHR45852">
    <property type="entry name" value="SER/THR-PROTEIN KINASE RIO2"/>
    <property type="match status" value="1"/>
</dbReference>
<organism evidence="17">
    <name type="scientific">Toxoplasma gondii (strain ATCC 50861 / VEG)</name>
    <dbReference type="NCBI Taxonomy" id="432359"/>
    <lineage>
        <taxon>Eukaryota</taxon>
        <taxon>Sar</taxon>
        <taxon>Alveolata</taxon>
        <taxon>Apicomplexa</taxon>
        <taxon>Conoidasida</taxon>
        <taxon>Coccidia</taxon>
        <taxon>Eucoccidiorida</taxon>
        <taxon>Eimeriorina</taxon>
        <taxon>Sarcocystidae</taxon>
        <taxon>Toxoplasma</taxon>
    </lineage>
</organism>
<name>A0A0F7V1W5_TOXGV</name>
<evidence type="ECO:0000259" key="16">
    <source>
        <dbReference type="SMART" id="SM00090"/>
    </source>
</evidence>
<keyword evidence="4" id="KW-0723">Serine/threonine-protein kinase</keyword>
<dbReference type="GO" id="GO:0030688">
    <property type="term" value="C:preribosome, small subunit precursor"/>
    <property type="evidence" value="ECO:0007669"/>
    <property type="project" value="TreeGrafter"/>
</dbReference>
<dbReference type="FunFam" id="1.10.10.10:FF:000053">
    <property type="entry name" value="Serine/threonine-protein kinase RIO2"/>
    <property type="match status" value="1"/>
</dbReference>
<dbReference type="CDD" id="cd05144">
    <property type="entry name" value="RIO2_C"/>
    <property type="match status" value="1"/>
</dbReference>
<feature type="region of interest" description="Disordered" evidence="15">
    <location>
        <begin position="333"/>
        <end position="519"/>
    </location>
</feature>
<evidence type="ECO:0000256" key="13">
    <source>
        <dbReference type="ARBA" id="ARBA00068353"/>
    </source>
</evidence>
<keyword evidence="9" id="KW-0067">ATP-binding</keyword>
<dbReference type="PROSITE" id="PS01245">
    <property type="entry name" value="RIO1"/>
    <property type="match status" value="1"/>
</dbReference>
<feature type="compositionally biased region" description="Basic and acidic residues" evidence="15">
    <location>
        <begin position="377"/>
        <end position="386"/>
    </location>
</feature>
<evidence type="ECO:0000256" key="4">
    <source>
        <dbReference type="ARBA" id="ARBA00022527"/>
    </source>
</evidence>
<dbReference type="SMART" id="SM00090">
    <property type="entry name" value="RIO"/>
    <property type="match status" value="1"/>
</dbReference>
<feature type="compositionally biased region" description="Basic residues" evidence="15">
    <location>
        <begin position="418"/>
        <end position="430"/>
    </location>
</feature>
<dbReference type="SUPFAM" id="SSF56112">
    <property type="entry name" value="Protein kinase-like (PK-like)"/>
    <property type="match status" value="1"/>
</dbReference>
<dbReference type="InterPro" id="IPR018935">
    <property type="entry name" value="RIO_kinase_CS"/>
</dbReference>
<keyword evidence="6" id="KW-0479">Metal-binding</keyword>
<dbReference type="InterPro" id="IPR036388">
    <property type="entry name" value="WH-like_DNA-bd_sf"/>
</dbReference>
<feature type="compositionally biased region" description="Acidic residues" evidence="15">
    <location>
        <begin position="401"/>
        <end position="413"/>
    </location>
</feature>
<accession>A0A0F7V1W5</accession>
<dbReference type="InterPro" id="IPR030484">
    <property type="entry name" value="Rio2"/>
</dbReference>
<dbReference type="FunFam" id="3.30.200.20:FF:000052">
    <property type="entry name" value="Serine/threonine-protein kinase RIO2"/>
    <property type="match status" value="1"/>
</dbReference>
<dbReference type="InterPro" id="IPR000687">
    <property type="entry name" value="RIO_kinase"/>
</dbReference>
<dbReference type="AlphaFoldDB" id="A0A0F7V1W5"/>
<dbReference type="EMBL" id="LN714500">
    <property type="protein sequence ID" value="CEL76424.1"/>
    <property type="molecule type" value="Genomic_DNA"/>
</dbReference>
<reference evidence="17" key="1">
    <citation type="journal article" date="2015" name="PLoS ONE">
        <title>Comprehensive Evaluation of Toxoplasma gondii VEG and Neospora caninum LIV Genomes with Tachyzoite Stage Transcriptome and Proteome Defines Novel Transcript Features.</title>
        <authorList>
            <person name="Ramaprasad A."/>
            <person name="Mourier T."/>
            <person name="Naeem R."/>
            <person name="Malas T.B."/>
            <person name="Moussa E."/>
            <person name="Panigrahi A."/>
            <person name="Vermont S.J."/>
            <person name="Otto T.D."/>
            <person name="Wastling J."/>
            <person name="Pain A."/>
        </authorList>
    </citation>
    <scope>NUCLEOTIDE SEQUENCE</scope>
    <source>
        <strain evidence="17">VEG</strain>
    </source>
</reference>